<dbReference type="PROSITE" id="PS51257">
    <property type="entry name" value="PROKAR_LIPOPROTEIN"/>
    <property type="match status" value="1"/>
</dbReference>
<dbReference type="InterPro" id="IPR050490">
    <property type="entry name" value="Bact_solute-bd_prot1"/>
</dbReference>
<sequence>MKLRFKRLVALSMVSLLTVLTVACGSSTGTTGKSEGSSESAGRSDDSKEIIFWNIGTENPDKEIMTYGVDTFNETTESGYTVVSVPTQNDTYKEKLVIAMSSGECPDMYTSWSGGPMNEYVDSGFAQPIDDLFNASSLPDTLMDAAVAQASYKDHIYAIPMLNVSLSGIFYNTEIFEKYNLEVPTTISELEAVCDTLVENGITPFALANGSKWTGSMYFMSLAARMGGLEPFADAVAGTGSFEDECFIYAGQKIQEWVEKGYFPEGVNSLSEDDGQAKQLMYQESAAMLCCGSWYTGTFSTDSAEFYEKIDWFSFPSVDGSDADSSIQIGTVGDQFISFNCEGDKLAAAFECVSTYSSEEAVQLMVDNGKIPPVKTVGDYLTDPITKKILQAANDASSTQLWYDQYLPPAVAQVHLDTCQEIFGLTMTPEAAAAKLQEAMQSDLAE</sequence>
<keyword evidence="1" id="KW-0732">Signal</keyword>
<dbReference type="RefSeq" id="WP_091236863.1">
    <property type="nucleotide sequence ID" value="NZ_FMKA01000045.1"/>
</dbReference>
<gene>
    <name evidence="2" type="ORF">SAMN05421730_104510</name>
</gene>
<feature type="chain" id="PRO_5039712272" evidence="1">
    <location>
        <begin position="24"/>
        <end position="446"/>
    </location>
</feature>
<name>A0A1D3TYK2_9FIRM</name>
<keyword evidence="3" id="KW-1185">Reference proteome</keyword>
<dbReference type="Pfam" id="PF01547">
    <property type="entry name" value="SBP_bac_1"/>
    <property type="match status" value="1"/>
</dbReference>
<accession>A0A1D3TYK2</accession>
<dbReference type="AlphaFoldDB" id="A0A1D3TYK2"/>
<feature type="signal peptide" evidence="1">
    <location>
        <begin position="1"/>
        <end position="23"/>
    </location>
</feature>
<dbReference type="PANTHER" id="PTHR43649:SF14">
    <property type="entry name" value="BLR3389 PROTEIN"/>
    <property type="match status" value="1"/>
</dbReference>
<dbReference type="EMBL" id="FMKA01000045">
    <property type="protein sequence ID" value="SCP99536.1"/>
    <property type="molecule type" value="Genomic_DNA"/>
</dbReference>
<dbReference type="Proteomes" id="UP000199315">
    <property type="component" value="Unassembled WGS sequence"/>
</dbReference>
<evidence type="ECO:0000313" key="3">
    <source>
        <dbReference type="Proteomes" id="UP000199315"/>
    </source>
</evidence>
<evidence type="ECO:0000313" key="2">
    <source>
        <dbReference type="EMBL" id="SCP99536.1"/>
    </source>
</evidence>
<evidence type="ECO:0000256" key="1">
    <source>
        <dbReference type="SAM" id="SignalP"/>
    </source>
</evidence>
<dbReference type="Gene3D" id="3.40.190.10">
    <property type="entry name" value="Periplasmic binding protein-like II"/>
    <property type="match status" value="2"/>
</dbReference>
<dbReference type="OrthoDB" id="94797at2"/>
<dbReference type="STRING" id="1619234.SAMN05421730_104510"/>
<protein>
    <submittedName>
        <fullName evidence="2">Raffinose/stachyose/melibiose transport system substrate-binding protein</fullName>
    </submittedName>
</protein>
<dbReference type="SUPFAM" id="SSF53850">
    <property type="entry name" value="Periplasmic binding protein-like II"/>
    <property type="match status" value="1"/>
</dbReference>
<proteinExistence type="predicted"/>
<dbReference type="PANTHER" id="PTHR43649">
    <property type="entry name" value="ARABINOSE-BINDING PROTEIN-RELATED"/>
    <property type="match status" value="1"/>
</dbReference>
<organism evidence="2 3">
    <name type="scientific">Anaerobium acetethylicum</name>
    <dbReference type="NCBI Taxonomy" id="1619234"/>
    <lineage>
        <taxon>Bacteria</taxon>
        <taxon>Bacillati</taxon>
        <taxon>Bacillota</taxon>
        <taxon>Clostridia</taxon>
        <taxon>Lachnospirales</taxon>
        <taxon>Lachnospiraceae</taxon>
        <taxon>Anaerobium</taxon>
    </lineage>
</organism>
<reference evidence="2 3" key="1">
    <citation type="submission" date="2016-09" db="EMBL/GenBank/DDBJ databases">
        <authorList>
            <person name="Capua I."/>
            <person name="De Benedictis P."/>
            <person name="Joannis T."/>
            <person name="Lombin L.H."/>
            <person name="Cattoli G."/>
        </authorList>
    </citation>
    <scope>NUCLEOTIDE SEQUENCE [LARGE SCALE GENOMIC DNA]</scope>
    <source>
        <strain evidence="2 3">GluBS11</strain>
    </source>
</reference>
<dbReference type="InterPro" id="IPR006059">
    <property type="entry name" value="SBP"/>
</dbReference>